<protein>
    <submittedName>
        <fullName evidence="2">Polysaccharide deacetylase</fullName>
    </submittedName>
</protein>
<dbReference type="PANTHER" id="PTHR10587">
    <property type="entry name" value="GLYCOSYL TRANSFERASE-RELATED"/>
    <property type="match status" value="1"/>
</dbReference>
<keyword evidence="3" id="KW-1185">Reference proteome</keyword>
<dbReference type="InterPro" id="IPR036582">
    <property type="entry name" value="Mao_N_sf"/>
</dbReference>
<dbReference type="RefSeq" id="WP_233697519.1">
    <property type="nucleotide sequence ID" value="NZ_JAJNBZ010000013.1"/>
</dbReference>
<dbReference type="Pfam" id="PF01522">
    <property type="entry name" value="Polysacc_deac_1"/>
    <property type="match status" value="1"/>
</dbReference>
<organism evidence="2 3">
    <name type="scientific">Paenibacillus profundus</name>
    <dbReference type="NCBI Taxonomy" id="1173085"/>
    <lineage>
        <taxon>Bacteria</taxon>
        <taxon>Bacillati</taxon>
        <taxon>Bacillota</taxon>
        <taxon>Bacilli</taxon>
        <taxon>Bacillales</taxon>
        <taxon>Paenibacillaceae</taxon>
        <taxon>Paenibacillus</taxon>
    </lineage>
</organism>
<evidence type="ECO:0000313" key="2">
    <source>
        <dbReference type="EMBL" id="MCE5170892.1"/>
    </source>
</evidence>
<evidence type="ECO:0000259" key="1">
    <source>
        <dbReference type="PROSITE" id="PS51677"/>
    </source>
</evidence>
<feature type="domain" description="NodB homology" evidence="1">
    <location>
        <begin position="103"/>
        <end position="288"/>
    </location>
</feature>
<dbReference type="SUPFAM" id="SSF88713">
    <property type="entry name" value="Glycoside hydrolase/deacetylase"/>
    <property type="match status" value="1"/>
</dbReference>
<sequence>MNERNRKMELRILAALCALLVLAGTWTAFGWKSQMEQVAYASSQRMMMEERAASDIKQTAAQSAGTVNVEWTAKADKPSEEAAVLPSGGKTALAAAPAKKHEKVIYLTFDDGPSIHTSDVLDILDKENIKGTFFVLGQQAERNPKLVERIVKEGHAIGNHSYNHEYKTLYSDFRNFWNQIKRTGQIVEKIIGYEPVLVRAPGGTIMNFDKQYFELMDKAGYLVYDWHVDSADSKRRGVPAREIVQAIKKGALLPETVVLMHDGVGHDETVKALPDIIAFYKSKGYTFDVLSPEVKPVQFHVGSTARWKRSPVSTAWIQDNVKPIETLVAAKDPMTFTVETDQGQIRLEPDQFMSYEDKTYVPLRMLVEKLNGTVNWNVESDRVNVEWNQTAVEFDLKQGQLSQTMPDGTIQIHEADLVSQNKMTWVPLRVMLDAFQVKMFHYELEPVQPEKPAAA</sequence>
<gene>
    <name evidence="2" type="ORF">LQV63_16430</name>
</gene>
<dbReference type="Gene3D" id="3.20.20.370">
    <property type="entry name" value="Glycoside hydrolase/deacetylase"/>
    <property type="match status" value="1"/>
</dbReference>
<proteinExistence type="predicted"/>
<dbReference type="Proteomes" id="UP001199916">
    <property type="component" value="Unassembled WGS sequence"/>
</dbReference>
<dbReference type="InterPro" id="IPR002509">
    <property type="entry name" value="NODB_dom"/>
</dbReference>
<dbReference type="PANTHER" id="PTHR10587:SF125">
    <property type="entry name" value="POLYSACCHARIDE DEACETYLASE YHEN-RELATED"/>
    <property type="match status" value="1"/>
</dbReference>
<dbReference type="InterPro" id="IPR012854">
    <property type="entry name" value="Cu_amine_oxidase-like_N"/>
</dbReference>
<dbReference type="PROSITE" id="PS51677">
    <property type="entry name" value="NODB"/>
    <property type="match status" value="1"/>
</dbReference>
<comment type="caution">
    <text evidence="2">The sequence shown here is derived from an EMBL/GenBank/DDBJ whole genome shotgun (WGS) entry which is preliminary data.</text>
</comment>
<dbReference type="InterPro" id="IPR011330">
    <property type="entry name" value="Glyco_hydro/deAcase_b/a-brl"/>
</dbReference>
<name>A0ABS8YIA9_9BACL</name>
<dbReference type="Pfam" id="PF07833">
    <property type="entry name" value="Cu_amine_oxidN1"/>
    <property type="match status" value="1"/>
</dbReference>
<dbReference type="EMBL" id="JAJNBZ010000013">
    <property type="protein sequence ID" value="MCE5170892.1"/>
    <property type="molecule type" value="Genomic_DNA"/>
</dbReference>
<evidence type="ECO:0000313" key="3">
    <source>
        <dbReference type="Proteomes" id="UP001199916"/>
    </source>
</evidence>
<accession>A0ABS8YIA9</accession>
<dbReference type="InterPro" id="IPR050248">
    <property type="entry name" value="Polysacc_deacetylase_ArnD"/>
</dbReference>
<reference evidence="2 3" key="1">
    <citation type="submission" date="2021-11" db="EMBL/GenBank/DDBJ databases">
        <title>Draft genome sequence of Paenibacillus profundus YoMME, a new Gram-positive bacteria with exoelectrogenic properties.</title>
        <authorList>
            <person name="Hubenova Y."/>
            <person name="Hubenova E."/>
            <person name="Manasiev Y."/>
            <person name="Peykov S."/>
            <person name="Mitov M."/>
        </authorList>
    </citation>
    <scope>NUCLEOTIDE SEQUENCE [LARGE SCALE GENOMIC DNA]</scope>
    <source>
        <strain evidence="2 3">YoMME</strain>
    </source>
</reference>
<dbReference type="Gene3D" id="3.30.457.10">
    <property type="entry name" value="Copper amine oxidase-like, N-terminal domain"/>
    <property type="match status" value="1"/>
</dbReference>
<dbReference type="CDD" id="cd10944">
    <property type="entry name" value="CE4_SmPgdA_like"/>
    <property type="match status" value="1"/>
</dbReference>
<dbReference type="SUPFAM" id="SSF55383">
    <property type="entry name" value="Copper amine oxidase, domain N"/>
    <property type="match status" value="1"/>
</dbReference>